<gene>
    <name evidence="2" type="ORF">SAMN05421741_1268</name>
</gene>
<keyword evidence="3" id="KW-1185">Reference proteome</keyword>
<dbReference type="OrthoDB" id="1326264at2"/>
<dbReference type="EMBL" id="FOVI01000026">
    <property type="protein sequence ID" value="SFO20280.1"/>
    <property type="molecule type" value="Genomic_DNA"/>
</dbReference>
<keyword evidence="1" id="KW-0732">Signal</keyword>
<accession>A0A1I5F9D1</accession>
<dbReference type="AlphaFoldDB" id="A0A1I5F9D1"/>
<evidence type="ECO:0008006" key="4">
    <source>
        <dbReference type="Google" id="ProtNLM"/>
    </source>
</evidence>
<protein>
    <recommendedName>
        <fullName evidence="4">Outer membrane lipoprotein-sorting protein</fullName>
    </recommendedName>
</protein>
<sequence length="275" mass="32727">MKKYLFILFGLLFFNSWNVQAQIDDTDLEELVIDKLSRSSIIDIIKKVRNQMYNNYADNNYNYLVSHQATINDTAQLLNSETVFDVNINLKSKKINKSIVKDSRNKMAMDTLFFNRYSGNDSPMYWLTEVVIRKYVNVPELDFFNNFKDYTFSRSKTKAGDYVIEFYSEQFYEGYFLYDKNFNLKKMEFVLLKPYVIDHSQSRNGKFMFEKNWIYKQEKVSITFNTNNEGKNFVSELKASEEIQDYNFTRFDSKGGVVIKDIDLDFKSNLIFKKM</sequence>
<dbReference type="STRING" id="913024.SAMN05421741_1268"/>
<evidence type="ECO:0000256" key="1">
    <source>
        <dbReference type="SAM" id="SignalP"/>
    </source>
</evidence>
<proteinExistence type="predicted"/>
<organism evidence="2 3">
    <name type="scientific">Paenimyroides ummariense</name>
    <dbReference type="NCBI Taxonomy" id="913024"/>
    <lineage>
        <taxon>Bacteria</taxon>
        <taxon>Pseudomonadati</taxon>
        <taxon>Bacteroidota</taxon>
        <taxon>Flavobacteriia</taxon>
        <taxon>Flavobacteriales</taxon>
        <taxon>Flavobacteriaceae</taxon>
        <taxon>Paenimyroides</taxon>
    </lineage>
</organism>
<evidence type="ECO:0000313" key="3">
    <source>
        <dbReference type="Proteomes" id="UP000199036"/>
    </source>
</evidence>
<dbReference type="Proteomes" id="UP000199036">
    <property type="component" value="Unassembled WGS sequence"/>
</dbReference>
<reference evidence="3" key="1">
    <citation type="submission" date="2016-10" db="EMBL/GenBank/DDBJ databases">
        <authorList>
            <person name="Varghese N."/>
            <person name="Submissions S."/>
        </authorList>
    </citation>
    <scope>NUCLEOTIDE SEQUENCE [LARGE SCALE GENOMIC DNA]</scope>
    <source>
        <strain evidence="3">DS-12</strain>
    </source>
</reference>
<name>A0A1I5F9D1_9FLAO</name>
<evidence type="ECO:0000313" key="2">
    <source>
        <dbReference type="EMBL" id="SFO20280.1"/>
    </source>
</evidence>
<feature type="signal peptide" evidence="1">
    <location>
        <begin position="1"/>
        <end position="21"/>
    </location>
</feature>
<dbReference type="RefSeq" id="WP_091525631.1">
    <property type="nucleotide sequence ID" value="NZ_FOVI01000026.1"/>
</dbReference>
<feature type="chain" id="PRO_5011659198" description="Outer membrane lipoprotein-sorting protein" evidence="1">
    <location>
        <begin position="22"/>
        <end position="275"/>
    </location>
</feature>